<gene>
    <name evidence="3" type="ORF">PBRA_003710</name>
</gene>
<evidence type="ECO:0008006" key="5">
    <source>
        <dbReference type="Google" id="ProtNLM"/>
    </source>
</evidence>
<proteinExistence type="inferred from homology"/>
<protein>
    <recommendedName>
        <fullName evidence="5">Mitochondrial distribution and morphology protein 35</fullName>
    </recommendedName>
</protein>
<reference evidence="3 4" key="1">
    <citation type="submission" date="2015-02" db="EMBL/GenBank/DDBJ databases">
        <authorList>
            <person name="Chooi Y.-H."/>
        </authorList>
    </citation>
    <scope>NUCLEOTIDE SEQUENCE [LARGE SCALE GENOMIC DNA]</scope>
    <source>
        <strain evidence="3">E3</strain>
    </source>
</reference>
<keyword evidence="4" id="KW-1185">Reference proteome</keyword>
<dbReference type="AlphaFoldDB" id="A0A0G4III3"/>
<dbReference type="GO" id="GO:0005758">
    <property type="term" value="C:mitochondrial intermembrane space"/>
    <property type="evidence" value="ECO:0007669"/>
    <property type="project" value="TreeGrafter"/>
</dbReference>
<evidence type="ECO:0000256" key="2">
    <source>
        <dbReference type="ARBA" id="ARBA00023157"/>
    </source>
</evidence>
<dbReference type="PANTHER" id="PTHR46403">
    <property type="entry name" value="TP53-REGULATED INHIBITOR OF APOPTOSIS 1"/>
    <property type="match status" value="1"/>
</dbReference>
<comment type="similarity">
    <text evidence="1">Belongs to the TRIAP1/MDM35 family.</text>
</comment>
<dbReference type="PANTHER" id="PTHR46403:SF1">
    <property type="entry name" value="TP53-REGULATED INHIBITOR OF APOPTOSIS 1"/>
    <property type="match status" value="1"/>
</dbReference>
<evidence type="ECO:0000313" key="3">
    <source>
        <dbReference type="EMBL" id="CEO94897.1"/>
    </source>
</evidence>
<evidence type="ECO:0000256" key="1">
    <source>
        <dbReference type="ARBA" id="ARBA00006196"/>
    </source>
</evidence>
<evidence type="ECO:0000313" key="4">
    <source>
        <dbReference type="Proteomes" id="UP000039324"/>
    </source>
</evidence>
<dbReference type="GO" id="GO:0045332">
    <property type="term" value="P:phospholipid translocation"/>
    <property type="evidence" value="ECO:0007669"/>
    <property type="project" value="TreeGrafter"/>
</dbReference>
<sequence length="74" mass="8714">MSQFEARCKDVKDVYDECFSKWYKGEFLRGNLQEGCIDEFKQYRECYMGALRDKVKEIKNQRDQAAEGDSGSQL</sequence>
<dbReference type="OrthoDB" id="19091at2759"/>
<dbReference type="GO" id="GO:0005634">
    <property type="term" value="C:nucleus"/>
    <property type="evidence" value="ECO:0007669"/>
    <property type="project" value="TreeGrafter"/>
</dbReference>
<dbReference type="Proteomes" id="UP000039324">
    <property type="component" value="Unassembled WGS sequence"/>
</dbReference>
<dbReference type="GO" id="GO:1990050">
    <property type="term" value="F:phosphatidic acid transfer activity"/>
    <property type="evidence" value="ECO:0007669"/>
    <property type="project" value="TreeGrafter"/>
</dbReference>
<organism evidence="3 4">
    <name type="scientific">Plasmodiophora brassicae</name>
    <name type="common">Clubroot disease agent</name>
    <dbReference type="NCBI Taxonomy" id="37360"/>
    <lineage>
        <taxon>Eukaryota</taxon>
        <taxon>Sar</taxon>
        <taxon>Rhizaria</taxon>
        <taxon>Endomyxa</taxon>
        <taxon>Phytomyxea</taxon>
        <taxon>Plasmodiophorida</taxon>
        <taxon>Plasmodiophoridae</taxon>
        <taxon>Plasmodiophora</taxon>
    </lineage>
</organism>
<name>A0A0G4III3_PLABS</name>
<keyword evidence="2" id="KW-1015">Disulfide bond</keyword>
<dbReference type="EMBL" id="CDSF01000002">
    <property type="protein sequence ID" value="CEO94897.1"/>
    <property type="molecule type" value="Genomic_DNA"/>
</dbReference>
<dbReference type="InterPro" id="IPR007918">
    <property type="entry name" value="MDM35_apoptosis"/>
</dbReference>
<accession>A0A0G4III3</accession>
<dbReference type="GO" id="GO:0005829">
    <property type="term" value="C:cytosol"/>
    <property type="evidence" value="ECO:0007669"/>
    <property type="project" value="TreeGrafter"/>
</dbReference>
<dbReference type="Pfam" id="PF05254">
    <property type="entry name" value="UPF0203"/>
    <property type="match status" value="1"/>
</dbReference>